<name>A0A3M7PU44_BRAPC</name>
<proteinExistence type="predicted"/>
<evidence type="ECO:0000313" key="2">
    <source>
        <dbReference type="Proteomes" id="UP000276133"/>
    </source>
</evidence>
<dbReference type="EMBL" id="REGN01008948">
    <property type="protein sequence ID" value="RNA02275.1"/>
    <property type="molecule type" value="Genomic_DNA"/>
</dbReference>
<accession>A0A3M7PU44</accession>
<comment type="caution">
    <text evidence="1">The sequence shown here is derived from an EMBL/GenBank/DDBJ whole genome shotgun (WGS) entry which is preliminary data.</text>
</comment>
<evidence type="ECO:0000313" key="1">
    <source>
        <dbReference type="EMBL" id="RNA02275.1"/>
    </source>
</evidence>
<reference evidence="1 2" key="1">
    <citation type="journal article" date="2018" name="Sci. Rep.">
        <title>Genomic signatures of local adaptation to the degree of environmental predictability in rotifers.</title>
        <authorList>
            <person name="Franch-Gras L."/>
            <person name="Hahn C."/>
            <person name="Garcia-Roger E.M."/>
            <person name="Carmona M.J."/>
            <person name="Serra M."/>
            <person name="Gomez A."/>
        </authorList>
    </citation>
    <scope>NUCLEOTIDE SEQUENCE [LARGE SCALE GENOMIC DNA]</scope>
    <source>
        <strain evidence="1">HYR1</strain>
    </source>
</reference>
<keyword evidence="2" id="KW-1185">Reference proteome</keyword>
<gene>
    <name evidence="1" type="ORF">BpHYR1_027058</name>
</gene>
<organism evidence="1 2">
    <name type="scientific">Brachionus plicatilis</name>
    <name type="common">Marine rotifer</name>
    <name type="synonym">Brachionus muelleri</name>
    <dbReference type="NCBI Taxonomy" id="10195"/>
    <lineage>
        <taxon>Eukaryota</taxon>
        <taxon>Metazoa</taxon>
        <taxon>Spiralia</taxon>
        <taxon>Gnathifera</taxon>
        <taxon>Rotifera</taxon>
        <taxon>Eurotatoria</taxon>
        <taxon>Monogononta</taxon>
        <taxon>Pseudotrocha</taxon>
        <taxon>Ploima</taxon>
        <taxon>Brachionidae</taxon>
        <taxon>Brachionus</taxon>
    </lineage>
</organism>
<sequence length="58" mass="6894">MLVIKISENGIIFRLLYKKCTQFSISFEKTAILCKFFGATRLRIDYRFIDIECITLIR</sequence>
<dbReference type="AlphaFoldDB" id="A0A3M7PU44"/>
<dbReference type="Proteomes" id="UP000276133">
    <property type="component" value="Unassembled WGS sequence"/>
</dbReference>
<protein>
    <submittedName>
        <fullName evidence="1">Uncharacterized protein</fullName>
    </submittedName>
</protein>